<reference evidence="2 3" key="1">
    <citation type="submission" date="2018-09" db="EMBL/GenBank/DDBJ databases">
        <title>Complete genome sequence of Euzebya sp. DY32-46 isolated from seawater of Pacific Ocean.</title>
        <authorList>
            <person name="Xu L."/>
            <person name="Wu Y.-H."/>
            <person name="Xu X.-W."/>
        </authorList>
    </citation>
    <scope>NUCLEOTIDE SEQUENCE [LARGE SCALE GENOMIC DNA]</scope>
    <source>
        <strain evidence="2 3">DY32-46</strain>
    </source>
</reference>
<dbReference type="Proteomes" id="UP000264006">
    <property type="component" value="Chromosome"/>
</dbReference>
<name>A0A346Y4V6_9ACTN</name>
<evidence type="ECO:0000313" key="3">
    <source>
        <dbReference type="Proteomes" id="UP000264006"/>
    </source>
</evidence>
<proteinExistence type="predicted"/>
<sequence>MADETVLAAPLPVAPVRADVVVVGLGASGLEAIVLLAEAGLDVVGLDANGIAGGAAGANGGFLLAGLPDFHHEAVGRHGRPAANSWWHRTVEELDRLEADEPSFQRVGSLRIGADEDEERDCLIHLAQMKRDGIDALAYDGPEGRGLLVPGDGMFHPGQRCRGLATRAVAAGARLHAPAPVRAVDTGRTLVDGPAGDPREIRSRVTLVAVDGGLEDVVPEVAGTVRTARLQMLATAPLPPPTVPRPVYRRFGLDWFQQRRTGEVLLGGGRDVGGDEEWDAPAEPSTAVQAHLDRLLAELGLDWAAVTHRWAARAAFTTTRLPIDAQPRAGVHVVGGYSGHGNVIGSLLARQAARRILASS</sequence>
<evidence type="ECO:0000259" key="1">
    <source>
        <dbReference type="Pfam" id="PF01266"/>
    </source>
</evidence>
<dbReference type="GO" id="GO:0005737">
    <property type="term" value="C:cytoplasm"/>
    <property type="evidence" value="ECO:0007669"/>
    <property type="project" value="TreeGrafter"/>
</dbReference>
<dbReference type="RefSeq" id="WP_114593678.1">
    <property type="nucleotide sequence ID" value="NZ_CP031165.1"/>
</dbReference>
<dbReference type="EMBL" id="CP031165">
    <property type="protein sequence ID" value="AXV09503.1"/>
    <property type="molecule type" value="Genomic_DNA"/>
</dbReference>
<keyword evidence="3" id="KW-1185">Reference proteome</keyword>
<dbReference type="PANTHER" id="PTHR13847">
    <property type="entry name" value="SARCOSINE DEHYDROGENASE-RELATED"/>
    <property type="match status" value="1"/>
</dbReference>
<protein>
    <submittedName>
        <fullName evidence="2">FAD dependent oxidoreductase</fullName>
    </submittedName>
</protein>
<dbReference type="PANTHER" id="PTHR13847:SF281">
    <property type="entry name" value="FAD DEPENDENT OXIDOREDUCTASE DOMAIN-CONTAINING PROTEIN"/>
    <property type="match status" value="1"/>
</dbReference>
<dbReference type="Gene3D" id="3.30.9.10">
    <property type="entry name" value="D-Amino Acid Oxidase, subunit A, domain 2"/>
    <property type="match status" value="1"/>
</dbReference>
<dbReference type="Pfam" id="PF01266">
    <property type="entry name" value="DAO"/>
    <property type="match status" value="1"/>
</dbReference>
<organism evidence="2 3">
    <name type="scientific">Euzebya pacifica</name>
    <dbReference type="NCBI Taxonomy" id="1608957"/>
    <lineage>
        <taxon>Bacteria</taxon>
        <taxon>Bacillati</taxon>
        <taxon>Actinomycetota</taxon>
        <taxon>Nitriliruptoria</taxon>
        <taxon>Euzebyales</taxon>
    </lineage>
</organism>
<dbReference type="InterPro" id="IPR006076">
    <property type="entry name" value="FAD-dep_OxRdtase"/>
</dbReference>
<dbReference type="KEGG" id="euz:DVS28_a4846"/>
<accession>A0A346Y4V6</accession>
<dbReference type="InterPro" id="IPR036188">
    <property type="entry name" value="FAD/NAD-bd_sf"/>
</dbReference>
<dbReference type="AlphaFoldDB" id="A0A346Y4V6"/>
<gene>
    <name evidence="2" type="ORF">DVS28_a4846</name>
</gene>
<dbReference type="Gene3D" id="3.50.50.60">
    <property type="entry name" value="FAD/NAD(P)-binding domain"/>
    <property type="match status" value="1"/>
</dbReference>
<feature type="domain" description="FAD dependent oxidoreductase" evidence="1">
    <location>
        <begin position="19"/>
        <end position="354"/>
    </location>
</feature>
<dbReference type="SUPFAM" id="SSF51971">
    <property type="entry name" value="Nucleotide-binding domain"/>
    <property type="match status" value="1"/>
</dbReference>
<dbReference type="OrthoDB" id="9805852at2"/>
<evidence type="ECO:0000313" key="2">
    <source>
        <dbReference type="EMBL" id="AXV09503.1"/>
    </source>
</evidence>